<reference evidence="1 2" key="1">
    <citation type="submission" date="2014-10" db="EMBL/GenBank/DDBJ databases">
        <title>Draft genome of the hookworm Ancylostoma caninum.</title>
        <authorList>
            <person name="Mitreva M."/>
        </authorList>
    </citation>
    <scope>NUCLEOTIDE SEQUENCE [LARGE SCALE GENOMIC DNA]</scope>
    <source>
        <strain evidence="1 2">Baltimore</strain>
    </source>
</reference>
<sequence>MSSTNRRGATLFHLTKFPVGSTRDVMRELLIEMKKAVKQKHSISIDFLAEDNKRVCLCGISPALWNLIWGAHTNLYESPAPELVV</sequence>
<gene>
    <name evidence="1" type="ORF">ANCCAN_21059</name>
</gene>
<dbReference type="AlphaFoldDB" id="A0A368FLQ8"/>
<dbReference type="OrthoDB" id="5590282at2759"/>
<keyword evidence="2" id="KW-1185">Reference proteome</keyword>
<name>A0A368FLQ8_ANCCA</name>
<organism evidence="1 2">
    <name type="scientific">Ancylostoma caninum</name>
    <name type="common">Dog hookworm</name>
    <dbReference type="NCBI Taxonomy" id="29170"/>
    <lineage>
        <taxon>Eukaryota</taxon>
        <taxon>Metazoa</taxon>
        <taxon>Ecdysozoa</taxon>
        <taxon>Nematoda</taxon>
        <taxon>Chromadorea</taxon>
        <taxon>Rhabditida</taxon>
        <taxon>Rhabditina</taxon>
        <taxon>Rhabditomorpha</taxon>
        <taxon>Strongyloidea</taxon>
        <taxon>Ancylostomatidae</taxon>
        <taxon>Ancylostomatinae</taxon>
        <taxon>Ancylostoma</taxon>
    </lineage>
</organism>
<dbReference type="EMBL" id="JOJR01000970">
    <property type="protein sequence ID" value="RCN33116.1"/>
    <property type="molecule type" value="Genomic_DNA"/>
</dbReference>
<protein>
    <submittedName>
        <fullName evidence="1">Uncharacterized protein</fullName>
    </submittedName>
</protein>
<evidence type="ECO:0000313" key="1">
    <source>
        <dbReference type="EMBL" id="RCN33116.1"/>
    </source>
</evidence>
<evidence type="ECO:0000313" key="2">
    <source>
        <dbReference type="Proteomes" id="UP000252519"/>
    </source>
</evidence>
<dbReference type="Proteomes" id="UP000252519">
    <property type="component" value="Unassembled WGS sequence"/>
</dbReference>
<comment type="caution">
    <text evidence="1">The sequence shown here is derived from an EMBL/GenBank/DDBJ whole genome shotgun (WGS) entry which is preliminary data.</text>
</comment>
<accession>A0A368FLQ8</accession>
<proteinExistence type="predicted"/>